<evidence type="ECO:0000259" key="10">
    <source>
        <dbReference type="PROSITE" id="PS51198"/>
    </source>
</evidence>
<evidence type="ECO:0000256" key="2">
    <source>
        <dbReference type="ARBA" id="ARBA00022801"/>
    </source>
</evidence>
<dbReference type="GO" id="GO:0004519">
    <property type="term" value="F:endonuclease activity"/>
    <property type="evidence" value="ECO:0007669"/>
    <property type="project" value="InterPro"/>
</dbReference>
<dbReference type="GO" id="GO:0009307">
    <property type="term" value="P:DNA restriction-modification system"/>
    <property type="evidence" value="ECO:0007669"/>
    <property type="project" value="InterPro"/>
</dbReference>
<dbReference type="AlphaFoldDB" id="A0A364K2G5"/>
<dbReference type="EMBL" id="QJKK01000008">
    <property type="protein sequence ID" value="RAL22612.1"/>
    <property type="molecule type" value="Genomic_DNA"/>
</dbReference>
<name>A0A364K2G5_9BACL</name>
<dbReference type="GO" id="GO:0005524">
    <property type="term" value="F:ATP binding"/>
    <property type="evidence" value="ECO:0007669"/>
    <property type="project" value="UniProtKB-UniRule"/>
</dbReference>
<dbReference type="Gene3D" id="3.40.1350.10">
    <property type="match status" value="1"/>
</dbReference>
<feature type="domain" description="UvrD-like helicase ATP-binding" evidence="10">
    <location>
        <begin position="232"/>
        <end position="510"/>
    </location>
</feature>
<dbReference type="PROSITE" id="PS51198">
    <property type="entry name" value="UVRD_HELICASE_ATP_BIND"/>
    <property type="match status" value="1"/>
</dbReference>
<evidence type="ECO:0000256" key="4">
    <source>
        <dbReference type="ARBA" id="ARBA00022840"/>
    </source>
</evidence>
<keyword evidence="4 9" id="KW-0067">ATP-binding</keyword>
<keyword evidence="5" id="KW-0413">Isomerase</keyword>
<keyword evidence="12" id="KW-1185">Reference proteome</keyword>
<dbReference type="InterPro" id="IPR000212">
    <property type="entry name" value="DNA_helicase_UvrD/REP"/>
</dbReference>
<keyword evidence="3 9" id="KW-0347">Helicase</keyword>
<dbReference type="SUPFAM" id="SSF52540">
    <property type="entry name" value="P-loop containing nucleoside triphosphate hydrolases"/>
    <property type="match status" value="1"/>
</dbReference>
<dbReference type="GO" id="GO:0000725">
    <property type="term" value="P:recombinational repair"/>
    <property type="evidence" value="ECO:0007669"/>
    <property type="project" value="TreeGrafter"/>
</dbReference>
<dbReference type="Proteomes" id="UP000251213">
    <property type="component" value="Unassembled WGS sequence"/>
</dbReference>
<comment type="caution">
    <text evidence="11">The sequence shown here is derived from an EMBL/GenBank/DDBJ whole genome shotgun (WGS) entry which is preliminary data.</text>
</comment>
<sequence>MSLVAIQDTFLEAYAELPKSVQQLVQKNIRLLREQKENELKMERYKDAIDSKVFLIRTGPHHSMVVVRPEEEKATLLAWVDRDESAYLWAKRKRFVINQYTGSLQMWTDVEVKGEISEQPNLFADYTDDQLLRLGIPDNQLPLLRSITTEQEFRKYKRDLPLEAFENLARLLNGTPFEIVVESVQEYKKPEEHLSYEAAMKSAYASRRIVVITNDKDLNPILDKPLEWWRIFLHPDQRELVEKDYKGPVRVLGGAGTGKTVVVMHRAHHLVQNKLKSTERILVTTYTKILANNIREVLATMCSEEEMEHIDIRPIDDLAKEIVEKAYKNQARIVDKDDVKVNAIWKEAIKEFGWEPEDLYFLKNEYHWVIQQGGAESWQEYLNTARAGRKKRITRELRKKIWDTAMWFRQKMEEKDLFEYIDILRKARNWLHENPDRYTYTYRFALIDEAQDFHPEAFKMIRALVPEGDNDLFIVGDAHQRIYSRKLVLSKCGIHVRGRSKRLTVNYRTTEEIREKAIDIINYTVDDLEKGIDTGIDTSLLSGTKPEIRNFVDAQAEREFVIQKVKELLSDEIKPNEIAILARFDHTVDRYLKEFEEQRIQAQKLSASMKSDQPKIYCGTMHNSKGLEFKIVFLVEANEEMIPPEWELESLEDEDDKTELMKLERSLLYVAMTRARDKVYITSFGALTKFLQENPKDDKETDQPKKVQTKESIILSESEIEELIHQVLSCSPDFFEKLVIQLLSKMGYGGSVPDSAFVVGGTGDEGIDGIILEDPLGLHKIYVQAKRWKNSVGRPEIQKFAGALIGKNAEKGVFITTSRFTIPAKKYAEQIPQNMVLIDGTELAKLLNKYNMKIAEIHQ</sequence>
<evidence type="ECO:0000256" key="3">
    <source>
        <dbReference type="ARBA" id="ARBA00022806"/>
    </source>
</evidence>
<proteinExistence type="predicted"/>
<dbReference type="InterPro" id="IPR014017">
    <property type="entry name" value="DNA_helicase_UvrD-like_C"/>
</dbReference>
<evidence type="ECO:0000313" key="11">
    <source>
        <dbReference type="EMBL" id="RAL22612.1"/>
    </source>
</evidence>
<dbReference type="InterPro" id="IPR007560">
    <property type="entry name" value="Restrct_endonuc_IV_Mrr"/>
</dbReference>
<evidence type="ECO:0000256" key="8">
    <source>
        <dbReference type="ARBA" id="ARBA00048988"/>
    </source>
</evidence>
<dbReference type="Gene3D" id="3.40.50.300">
    <property type="entry name" value="P-loop containing nucleotide triphosphate hydrolases"/>
    <property type="match status" value="2"/>
</dbReference>
<dbReference type="Pfam" id="PF13361">
    <property type="entry name" value="UvrD_C"/>
    <property type="match status" value="2"/>
</dbReference>
<dbReference type="InterPro" id="IPR027417">
    <property type="entry name" value="P-loop_NTPase"/>
</dbReference>
<evidence type="ECO:0000256" key="1">
    <source>
        <dbReference type="ARBA" id="ARBA00022741"/>
    </source>
</evidence>
<dbReference type="InterPro" id="IPR014016">
    <property type="entry name" value="UvrD-like_ATP-bd"/>
</dbReference>
<organism evidence="11 12">
    <name type="scientific">Thermoflavimicrobium daqui</name>
    <dbReference type="NCBI Taxonomy" id="2137476"/>
    <lineage>
        <taxon>Bacteria</taxon>
        <taxon>Bacillati</taxon>
        <taxon>Bacillota</taxon>
        <taxon>Bacilli</taxon>
        <taxon>Bacillales</taxon>
        <taxon>Thermoactinomycetaceae</taxon>
        <taxon>Thermoflavimicrobium</taxon>
    </lineage>
</organism>
<dbReference type="Pfam" id="PF04471">
    <property type="entry name" value="Mrr_cat"/>
    <property type="match status" value="1"/>
</dbReference>
<accession>A0A364K2G5</accession>
<evidence type="ECO:0000256" key="6">
    <source>
        <dbReference type="ARBA" id="ARBA00034617"/>
    </source>
</evidence>
<dbReference type="OrthoDB" id="7066673at2"/>
<feature type="binding site" evidence="9">
    <location>
        <begin position="253"/>
        <end position="260"/>
    </location>
    <ligand>
        <name>ATP</name>
        <dbReference type="ChEBI" id="CHEBI:30616"/>
    </ligand>
</feature>
<evidence type="ECO:0000313" key="12">
    <source>
        <dbReference type="Proteomes" id="UP000251213"/>
    </source>
</evidence>
<dbReference type="SUPFAM" id="SSF52980">
    <property type="entry name" value="Restriction endonuclease-like"/>
    <property type="match status" value="1"/>
</dbReference>
<dbReference type="GO" id="GO:0043138">
    <property type="term" value="F:3'-5' DNA helicase activity"/>
    <property type="evidence" value="ECO:0007669"/>
    <property type="project" value="UniProtKB-EC"/>
</dbReference>
<reference evidence="11 12" key="1">
    <citation type="submission" date="2018-06" db="EMBL/GenBank/DDBJ databases">
        <title>Thermoflavimicrobium daqus sp. nov., a thermophilic microbe isolated from Moutai-flavour Daqu.</title>
        <authorList>
            <person name="Wang X."/>
            <person name="Zhou H."/>
        </authorList>
    </citation>
    <scope>NUCLEOTIDE SEQUENCE [LARGE SCALE GENOMIC DNA]</scope>
    <source>
        <strain evidence="11 12">FBKL4.011</strain>
    </source>
</reference>
<evidence type="ECO:0000256" key="9">
    <source>
        <dbReference type="PROSITE-ProRule" id="PRU00560"/>
    </source>
</evidence>
<comment type="catalytic activity">
    <reaction evidence="6">
        <text>Couples ATP hydrolysis with the unwinding of duplex DNA by translocating in the 3'-5' direction.</text>
        <dbReference type="EC" id="5.6.2.4"/>
    </reaction>
</comment>
<dbReference type="InterPro" id="IPR011856">
    <property type="entry name" value="tRNA_endonuc-like_dom_sf"/>
</dbReference>
<evidence type="ECO:0000256" key="7">
    <source>
        <dbReference type="ARBA" id="ARBA00034808"/>
    </source>
</evidence>
<reference evidence="11 12" key="2">
    <citation type="submission" date="2018-06" db="EMBL/GenBank/DDBJ databases">
        <authorList>
            <person name="Zhirakovskaya E."/>
        </authorList>
    </citation>
    <scope>NUCLEOTIDE SEQUENCE [LARGE SCALE GENOMIC DNA]</scope>
    <source>
        <strain evidence="11 12">FBKL4.011</strain>
    </source>
</reference>
<dbReference type="GO" id="GO:0016787">
    <property type="term" value="F:hydrolase activity"/>
    <property type="evidence" value="ECO:0007669"/>
    <property type="project" value="UniProtKB-UniRule"/>
</dbReference>
<dbReference type="EC" id="5.6.2.4" evidence="7"/>
<dbReference type="GO" id="GO:0003677">
    <property type="term" value="F:DNA binding"/>
    <property type="evidence" value="ECO:0007669"/>
    <property type="project" value="InterPro"/>
</dbReference>
<dbReference type="PANTHER" id="PTHR11070:SF45">
    <property type="entry name" value="DNA 3'-5' HELICASE"/>
    <property type="match status" value="1"/>
</dbReference>
<evidence type="ECO:0000256" key="5">
    <source>
        <dbReference type="ARBA" id="ARBA00023235"/>
    </source>
</evidence>
<dbReference type="RefSeq" id="WP_113659615.1">
    <property type="nucleotide sequence ID" value="NZ_KZ845670.1"/>
</dbReference>
<keyword evidence="2 9" id="KW-0378">Hydrolase</keyword>
<dbReference type="InterPro" id="IPR011335">
    <property type="entry name" value="Restrct_endonuc-II-like"/>
</dbReference>
<dbReference type="CDD" id="cd18807">
    <property type="entry name" value="SF1_C_UvrD"/>
    <property type="match status" value="1"/>
</dbReference>
<keyword evidence="1 9" id="KW-0547">Nucleotide-binding</keyword>
<gene>
    <name evidence="11" type="ORF">DL897_13145</name>
</gene>
<dbReference type="Pfam" id="PF00580">
    <property type="entry name" value="UvrD-helicase"/>
    <property type="match status" value="1"/>
</dbReference>
<comment type="catalytic activity">
    <reaction evidence="8">
        <text>ATP + H2O = ADP + phosphate + H(+)</text>
        <dbReference type="Rhea" id="RHEA:13065"/>
        <dbReference type="ChEBI" id="CHEBI:15377"/>
        <dbReference type="ChEBI" id="CHEBI:15378"/>
        <dbReference type="ChEBI" id="CHEBI:30616"/>
        <dbReference type="ChEBI" id="CHEBI:43474"/>
        <dbReference type="ChEBI" id="CHEBI:456216"/>
        <dbReference type="EC" id="5.6.2.4"/>
    </reaction>
</comment>
<protein>
    <recommendedName>
        <fullName evidence="7">DNA 3'-5' helicase</fullName>
        <ecNumber evidence="7">5.6.2.4</ecNumber>
    </recommendedName>
</protein>
<dbReference type="PANTHER" id="PTHR11070">
    <property type="entry name" value="UVRD / RECB / PCRA DNA HELICASE FAMILY MEMBER"/>
    <property type="match status" value="1"/>
</dbReference>